<reference evidence="9" key="1">
    <citation type="submission" date="2013-06" db="EMBL/GenBank/DDBJ databases">
        <authorList>
            <person name="Zhao Q."/>
        </authorList>
    </citation>
    <scope>NUCLEOTIDE SEQUENCE</scope>
    <source>
        <strain evidence="9">cv. W1943</strain>
    </source>
</reference>
<sequence>MLGQELIAARRPWGEAFRAPAFSKSPSVGEAIAKARWNTAYFRANYALVVAASSLLWHPGTLFALHALCTA</sequence>
<keyword evidence="7" id="KW-0813">Transport</keyword>
<dbReference type="Gramene" id="ORUFI07G22860.1">
    <property type="protein sequence ID" value="ORUFI07G22860.1"/>
    <property type="gene ID" value="ORUFI07G22860"/>
</dbReference>
<dbReference type="PANTHER" id="PTHR19317">
    <property type="entry name" value="PRENYLATED RAB ACCEPTOR 1-RELATED"/>
    <property type="match status" value="1"/>
</dbReference>
<dbReference type="GO" id="GO:0016192">
    <property type="term" value="P:vesicle-mediated transport"/>
    <property type="evidence" value="ECO:0007669"/>
    <property type="project" value="TreeGrafter"/>
</dbReference>
<evidence type="ECO:0000256" key="5">
    <source>
        <dbReference type="ARBA" id="ARBA00022989"/>
    </source>
</evidence>
<keyword evidence="5" id="KW-1133">Transmembrane helix</keyword>
<evidence type="ECO:0000256" key="4">
    <source>
        <dbReference type="ARBA" id="ARBA00022692"/>
    </source>
</evidence>
<dbReference type="GO" id="GO:0005783">
    <property type="term" value="C:endoplasmic reticulum"/>
    <property type="evidence" value="ECO:0007669"/>
    <property type="project" value="UniProtKB-ARBA"/>
</dbReference>
<dbReference type="GO" id="GO:0016020">
    <property type="term" value="C:membrane"/>
    <property type="evidence" value="ECO:0007669"/>
    <property type="project" value="UniProtKB-SubCell"/>
</dbReference>
<dbReference type="STRING" id="4529.A0A0E0QB44"/>
<proteinExistence type="inferred from homology"/>
<keyword evidence="4" id="KW-0812">Transmembrane</keyword>
<dbReference type="AlphaFoldDB" id="A0A0E0QB44"/>
<protein>
    <recommendedName>
        <fullName evidence="7">PRA1 family protein</fullName>
    </recommendedName>
</protein>
<evidence type="ECO:0000256" key="2">
    <source>
        <dbReference type="ARBA" id="ARBA00004141"/>
    </source>
</evidence>
<evidence type="ECO:0000256" key="6">
    <source>
        <dbReference type="ARBA" id="ARBA00023136"/>
    </source>
</evidence>
<reference evidence="8" key="2">
    <citation type="submission" date="2015-06" db="UniProtKB">
        <authorList>
            <consortium name="EnsemblPlants"/>
        </authorList>
    </citation>
    <scope>IDENTIFICATION</scope>
</reference>
<keyword evidence="9" id="KW-1185">Reference proteome</keyword>
<keyword evidence="6" id="KW-0472">Membrane</keyword>
<dbReference type="Pfam" id="PF03208">
    <property type="entry name" value="PRA1"/>
    <property type="match status" value="1"/>
</dbReference>
<dbReference type="InterPro" id="IPR004895">
    <property type="entry name" value="Prenylated_rab_accept_PRA1"/>
</dbReference>
<evidence type="ECO:0000313" key="8">
    <source>
        <dbReference type="EnsemblPlants" id="ORUFI07G22860.1"/>
    </source>
</evidence>
<dbReference type="PANTHER" id="PTHR19317:SF58">
    <property type="entry name" value="OS03G0741600 PROTEIN"/>
    <property type="match status" value="1"/>
</dbReference>
<evidence type="ECO:0000256" key="1">
    <source>
        <dbReference type="ARBA" id="ARBA00002501"/>
    </source>
</evidence>
<dbReference type="Proteomes" id="UP000008022">
    <property type="component" value="Unassembled WGS sequence"/>
</dbReference>
<name>A0A0E0QB44_ORYRU</name>
<comment type="function">
    <text evidence="1 7">May be involved in both secretory and endocytic intracellular trafficking in the endosomal/prevacuolar compartments.</text>
</comment>
<dbReference type="HOGENOM" id="CLU_2744460_0_0_1"/>
<comment type="subcellular location">
    <subcellularLocation>
        <location evidence="2 7">Membrane</location>
        <topology evidence="2 7">Multi-pass membrane protein</topology>
    </subcellularLocation>
</comment>
<dbReference type="EnsemblPlants" id="ORUFI07G22860.1">
    <property type="protein sequence ID" value="ORUFI07G22860.1"/>
    <property type="gene ID" value="ORUFI07G22860"/>
</dbReference>
<accession>A0A0E0QB44</accession>
<comment type="similarity">
    <text evidence="3 7">Belongs to the PRA1 family.</text>
</comment>
<evidence type="ECO:0000313" key="9">
    <source>
        <dbReference type="Proteomes" id="UP000008022"/>
    </source>
</evidence>
<evidence type="ECO:0000256" key="3">
    <source>
        <dbReference type="ARBA" id="ARBA00006483"/>
    </source>
</evidence>
<evidence type="ECO:0000256" key="7">
    <source>
        <dbReference type="RuleBase" id="RU363107"/>
    </source>
</evidence>
<dbReference type="GO" id="GO:0005794">
    <property type="term" value="C:Golgi apparatus"/>
    <property type="evidence" value="ECO:0007669"/>
    <property type="project" value="TreeGrafter"/>
</dbReference>
<organism evidence="8 9">
    <name type="scientific">Oryza rufipogon</name>
    <name type="common">Brownbeard rice</name>
    <name type="synonym">Asian wild rice</name>
    <dbReference type="NCBI Taxonomy" id="4529"/>
    <lineage>
        <taxon>Eukaryota</taxon>
        <taxon>Viridiplantae</taxon>
        <taxon>Streptophyta</taxon>
        <taxon>Embryophyta</taxon>
        <taxon>Tracheophyta</taxon>
        <taxon>Spermatophyta</taxon>
        <taxon>Magnoliopsida</taxon>
        <taxon>Liliopsida</taxon>
        <taxon>Poales</taxon>
        <taxon>Poaceae</taxon>
        <taxon>BOP clade</taxon>
        <taxon>Oryzoideae</taxon>
        <taxon>Oryzeae</taxon>
        <taxon>Oryzinae</taxon>
        <taxon>Oryza</taxon>
    </lineage>
</organism>